<dbReference type="Gene3D" id="3.40.50.300">
    <property type="entry name" value="P-loop containing nucleotide triphosphate hydrolases"/>
    <property type="match status" value="1"/>
</dbReference>
<dbReference type="SUPFAM" id="SSF52540">
    <property type="entry name" value="P-loop containing nucleoside triphosphate hydrolases"/>
    <property type="match status" value="1"/>
</dbReference>
<dbReference type="OrthoDB" id="5578775at2759"/>
<dbReference type="InterPro" id="IPR027417">
    <property type="entry name" value="P-loop_NTPase"/>
</dbReference>
<dbReference type="Proteomes" id="UP000789572">
    <property type="component" value="Unassembled WGS sequence"/>
</dbReference>
<sequence>MHFEHQFATIIDSHLQSIQQQVNLTNIDIVKLQLSALQKLPHITPYTSITDLPEDQYKAITALTNMMGSRNNQWPYYFLTGSAGTGKSFIIHMFRDHLRRRKIKHLVLAPTG</sequence>
<gene>
    <name evidence="1" type="ORF">POCULU_LOCUS10604</name>
</gene>
<evidence type="ECO:0000313" key="2">
    <source>
        <dbReference type="Proteomes" id="UP000789572"/>
    </source>
</evidence>
<evidence type="ECO:0000313" key="1">
    <source>
        <dbReference type="EMBL" id="CAG8663986.1"/>
    </source>
</evidence>
<reference evidence="1" key="1">
    <citation type="submission" date="2021-06" db="EMBL/GenBank/DDBJ databases">
        <authorList>
            <person name="Kallberg Y."/>
            <person name="Tangrot J."/>
            <person name="Rosling A."/>
        </authorList>
    </citation>
    <scope>NUCLEOTIDE SEQUENCE</scope>
    <source>
        <strain evidence="1">IA702</strain>
    </source>
</reference>
<keyword evidence="2" id="KW-1185">Reference proteome</keyword>
<name>A0A9N9E613_9GLOM</name>
<dbReference type="EMBL" id="CAJVPJ010005777">
    <property type="protein sequence ID" value="CAG8663986.1"/>
    <property type="molecule type" value="Genomic_DNA"/>
</dbReference>
<accession>A0A9N9E613</accession>
<dbReference type="AlphaFoldDB" id="A0A9N9E613"/>
<proteinExistence type="predicted"/>
<comment type="caution">
    <text evidence="1">The sequence shown here is derived from an EMBL/GenBank/DDBJ whole genome shotgun (WGS) entry which is preliminary data.</text>
</comment>
<organism evidence="1 2">
    <name type="scientific">Paraglomus occultum</name>
    <dbReference type="NCBI Taxonomy" id="144539"/>
    <lineage>
        <taxon>Eukaryota</taxon>
        <taxon>Fungi</taxon>
        <taxon>Fungi incertae sedis</taxon>
        <taxon>Mucoromycota</taxon>
        <taxon>Glomeromycotina</taxon>
        <taxon>Glomeromycetes</taxon>
        <taxon>Paraglomerales</taxon>
        <taxon>Paraglomeraceae</taxon>
        <taxon>Paraglomus</taxon>
    </lineage>
</organism>
<feature type="non-terminal residue" evidence="1">
    <location>
        <position position="112"/>
    </location>
</feature>
<protein>
    <submittedName>
        <fullName evidence="1">3394_t:CDS:1</fullName>
    </submittedName>
</protein>